<dbReference type="Gene3D" id="1.20.1560.10">
    <property type="entry name" value="ABC transporter type 1, transmembrane domain"/>
    <property type="match status" value="1"/>
</dbReference>
<dbReference type="InterPro" id="IPR050173">
    <property type="entry name" value="ABC_transporter_C-like"/>
</dbReference>
<dbReference type="SMART" id="SM00382">
    <property type="entry name" value="AAA"/>
    <property type="match status" value="1"/>
</dbReference>
<dbReference type="SUPFAM" id="SSF52540">
    <property type="entry name" value="P-loop containing nucleoside triphosphate hydrolases"/>
    <property type="match status" value="1"/>
</dbReference>
<dbReference type="AlphaFoldDB" id="A0A450VY92"/>
<dbReference type="GO" id="GO:0005524">
    <property type="term" value="F:ATP binding"/>
    <property type="evidence" value="ECO:0007669"/>
    <property type="project" value="UniProtKB-KW"/>
</dbReference>
<evidence type="ECO:0000256" key="7">
    <source>
        <dbReference type="ARBA" id="ARBA00022989"/>
    </source>
</evidence>
<evidence type="ECO:0000256" key="6">
    <source>
        <dbReference type="ARBA" id="ARBA00022840"/>
    </source>
</evidence>
<evidence type="ECO:0000256" key="1">
    <source>
        <dbReference type="ARBA" id="ARBA00004651"/>
    </source>
</evidence>
<dbReference type="PROSITE" id="PS50929">
    <property type="entry name" value="ABC_TM1F"/>
    <property type="match status" value="1"/>
</dbReference>
<dbReference type="InterPro" id="IPR027417">
    <property type="entry name" value="P-loop_NTPase"/>
</dbReference>
<proteinExistence type="inferred from homology"/>
<feature type="transmembrane region" description="Helical" evidence="9">
    <location>
        <begin position="236"/>
        <end position="257"/>
    </location>
</feature>
<dbReference type="PANTHER" id="PTHR24223">
    <property type="entry name" value="ATP-BINDING CASSETTE SUB-FAMILY C"/>
    <property type="match status" value="1"/>
</dbReference>
<dbReference type="InterPro" id="IPR011527">
    <property type="entry name" value="ABC1_TM_dom"/>
</dbReference>
<keyword evidence="6 12" id="KW-0067">ATP-binding</keyword>
<name>A0A450VY92_9GAMM</name>
<dbReference type="GO" id="GO:0005886">
    <property type="term" value="C:plasma membrane"/>
    <property type="evidence" value="ECO:0007669"/>
    <property type="project" value="UniProtKB-SubCell"/>
</dbReference>
<evidence type="ECO:0000259" key="10">
    <source>
        <dbReference type="PROSITE" id="PS50893"/>
    </source>
</evidence>
<evidence type="ECO:0000256" key="9">
    <source>
        <dbReference type="SAM" id="Phobius"/>
    </source>
</evidence>
<evidence type="ECO:0000313" key="13">
    <source>
        <dbReference type="EMBL" id="VFK25982.1"/>
    </source>
</evidence>
<feature type="domain" description="ABC transporter" evidence="10">
    <location>
        <begin position="326"/>
        <end position="535"/>
    </location>
</feature>
<dbReference type="Pfam" id="PF00005">
    <property type="entry name" value="ABC_tran"/>
    <property type="match status" value="1"/>
</dbReference>
<dbReference type="InterPro" id="IPR003439">
    <property type="entry name" value="ABC_transporter-like_ATP-bd"/>
</dbReference>
<feature type="domain" description="ABC transmembrane type-1" evidence="11">
    <location>
        <begin position="20"/>
        <end position="205"/>
    </location>
</feature>
<feature type="transmembrane region" description="Helical" evidence="9">
    <location>
        <begin position="20"/>
        <end position="41"/>
    </location>
</feature>
<evidence type="ECO:0000256" key="8">
    <source>
        <dbReference type="ARBA" id="ARBA00023136"/>
    </source>
</evidence>
<dbReference type="GO" id="GO:0140359">
    <property type="term" value="F:ABC-type transporter activity"/>
    <property type="evidence" value="ECO:0007669"/>
    <property type="project" value="InterPro"/>
</dbReference>
<evidence type="ECO:0000256" key="4">
    <source>
        <dbReference type="ARBA" id="ARBA00022692"/>
    </source>
</evidence>
<evidence type="ECO:0000256" key="3">
    <source>
        <dbReference type="ARBA" id="ARBA00022448"/>
    </source>
</evidence>
<sequence>MQAFLDYINVLGKGSGRENAIIAALSIIAGLLGAISISLINESVDNGFTFSFSLMLAFIVTASLSVLAKRFATRKMRSYLEEHIARLRLDLTSSIRNADFSFVEQLEQGEAVAKMTIDARRISRTGDMIIKAYYSFCILFFTVIYMGWLSPLALIFLVGLFVMNVLSVRFHNKHIVRTIEKTASEEEVLFQQIEHLTGGFKELKLDRAMRNDFFENKLLPLMERIRGSRKKTLYRFLESQLILEALWLSFIGFFFIFNDSAALGAQLLLIFLFMEYSVADMIISLPFFTEANVASRRIQDLQDKVDGSVSVRPSRARDDQPAFETFKVRDLCFDYTDEQGQPIYSFGPVSFDIARHEITFIIGGNGSGKTTFLKLLLGLYPPLSGYFAADDKKIRMHEQGHWFSAIFADFYLFNGLYGVVDAVDERKLASLMDEMALSSKTVWQGERFTNTNLSTGQKKRLALVIALMEDKPIYVFDEWAAEQDAEFRTEFYERILPELKARGKTVIVVSHDDRYFHCADHVVKLDYGSLSEDRH</sequence>
<feature type="transmembrane region" description="Helical" evidence="9">
    <location>
        <begin position="128"/>
        <end position="146"/>
    </location>
</feature>
<gene>
    <name evidence="12" type="ORF">BECKLPF1236A_GA0070988_1002710</name>
    <name evidence="13" type="ORF">BECKLPF1236C_GA0070990_100288</name>
</gene>
<keyword evidence="7 9" id="KW-1133">Transmembrane helix</keyword>
<dbReference type="GO" id="GO:0016887">
    <property type="term" value="F:ATP hydrolysis activity"/>
    <property type="evidence" value="ECO:0007669"/>
    <property type="project" value="InterPro"/>
</dbReference>
<dbReference type="EMBL" id="CAADFP010000028">
    <property type="protein sequence ID" value="VFK25982.1"/>
    <property type="molecule type" value="Genomic_DNA"/>
</dbReference>
<comment type="subcellular location">
    <subcellularLocation>
        <location evidence="1">Cell membrane</location>
        <topology evidence="1">Multi-pass membrane protein</topology>
    </subcellularLocation>
</comment>
<comment type="similarity">
    <text evidence="2">Belongs to the ABC transporter superfamily. ABCC family. Conjugate transporter (TC 3.A.1.208) subfamily.</text>
</comment>
<accession>A0A450VY92</accession>
<keyword evidence="3" id="KW-0813">Transport</keyword>
<evidence type="ECO:0000259" key="11">
    <source>
        <dbReference type="PROSITE" id="PS50929"/>
    </source>
</evidence>
<dbReference type="PROSITE" id="PS50893">
    <property type="entry name" value="ABC_TRANSPORTER_2"/>
    <property type="match status" value="1"/>
</dbReference>
<evidence type="ECO:0000256" key="2">
    <source>
        <dbReference type="ARBA" id="ARBA00009726"/>
    </source>
</evidence>
<feature type="transmembrane region" description="Helical" evidence="9">
    <location>
        <begin position="47"/>
        <end position="68"/>
    </location>
</feature>
<dbReference type="InterPro" id="IPR036640">
    <property type="entry name" value="ABC1_TM_sf"/>
</dbReference>
<dbReference type="SUPFAM" id="SSF90123">
    <property type="entry name" value="ABC transporter transmembrane region"/>
    <property type="match status" value="1"/>
</dbReference>
<keyword evidence="4 9" id="KW-0812">Transmembrane</keyword>
<dbReference type="InterPro" id="IPR003593">
    <property type="entry name" value="AAA+_ATPase"/>
</dbReference>
<dbReference type="PANTHER" id="PTHR24223:SF456">
    <property type="entry name" value="MULTIDRUG RESISTANCE-ASSOCIATED PROTEIN LETHAL(2)03659"/>
    <property type="match status" value="1"/>
</dbReference>
<keyword evidence="8 9" id="KW-0472">Membrane</keyword>
<feature type="transmembrane region" description="Helical" evidence="9">
    <location>
        <begin position="263"/>
        <end position="288"/>
    </location>
</feature>
<evidence type="ECO:0000256" key="5">
    <source>
        <dbReference type="ARBA" id="ARBA00022741"/>
    </source>
</evidence>
<evidence type="ECO:0000313" key="12">
    <source>
        <dbReference type="EMBL" id="VFK09777.1"/>
    </source>
</evidence>
<feature type="transmembrane region" description="Helical" evidence="9">
    <location>
        <begin position="402"/>
        <end position="420"/>
    </location>
</feature>
<keyword evidence="5" id="KW-0547">Nucleotide-binding</keyword>
<reference evidence="12" key="1">
    <citation type="submission" date="2019-02" db="EMBL/GenBank/DDBJ databases">
        <authorList>
            <person name="Gruber-Vodicka R. H."/>
            <person name="Seah K. B. B."/>
        </authorList>
    </citation>
    <scope>NUCLEOTIDE SEQUENCE</scope>
    <source>
        <strain evidence="12">BECK_S312</strain>
        <strain evidence="13">BECK_S426</strain>
    </source>
</reference>
<dbReference type="Gene3D" id="3.40.50.300">
    <property type="entry name" value="P-loop containing nucleotide triphosphate hydrolases"/>
    <property type="match status" value="1"/>
</dbReference>
<dbReference type="EMBL" id="CAADFM010000027">
    <property type="protein sequence ID" value="VFK09777.1"/>
    <property type="molecule type" value="Genomic_DNA"/>
</dbReference>
<protein>
    <submittedName>
        <fullName evidence="12">Putative ATP-binding cassette transporter</fullName>
    </submittedName>
</protein>
<organism evidence="12">
    <name type="scientific">Candidatus Kentrum sp. LPFa</name>
    <dbReference type="NCBI Taxonomy" id="2126335"/>
    <lineage>
        <taxon>Bacteria</taxon>
        <taxon>Pseudomonadati</taxon>
        <taxon>Pseudomonadota</taxon>
        <taxon>Gammaproteobacteria</taxon>
        <taxon>Candidatus Kentrum</taxon>
    </lineage>
</organism>
<feature type="transmembrane region" description="Helical" evidence="9">
    <location>
        <begin position="152"/>
        <end position="171"/>
    </location>
</feature>